<dbReference type="PANTHER" id="PTHR21137">
    <property type="entry name" value="ODORANT RECEPTOR"/>
    <property type="match status" value="1"/>
</dbReference>
<dbReference type="GO" id="GO:0004984">
    <property type="term" value="F:olfactory receptor activity"/>
    <property type="evidence" value="ECO:0007669"/>
    <property type="project" value="InterPro"/>
</dbReference>
<keyword evidence="5 10" id="KW-0552">Olfaction</keyword>
<dbReference type="AlphaFoldDB" id="A0A411HR13"/>
<dbReference type="InterPro" id="IPR004117">
    <property type="entry name" value="7tm6_olfct_rcpt"/>
</dbReference>
<keyword evidence="4 10" id="KW-0812">Transmembrane</keyword>
<feature type="transmembrane region" description="Helical" evidence="10">
    <location>
        <begin position="189"/>
        <end position="210"/>
    </location>
</feature>
<evidence type="ECO:0000256" key="2">
    <source>
        <dbReference type="ARBA" id="ARBA00022475"/>
    </source>
</evidence>
<reference evidence="11" key="1">
    <citation type="submission" date="2018-05" db="EMBL/GenBank/DDBJ databases">
        <title>Identification and expression analysis of candidate chemosensory receptors in the white-spotted flower chafer, Protaetia brevitarsis.</title>
        <authorList>
            <person name="Zhang T."/>
        </authorList>
    </citation>
    <scope>NUCLEOTIDE SEQUENCE</scope>
</reference>
<name>A0A411HR13_PROBE</name>
<keyword evidence="3 10" id="KW-0716">Sensory transduction</keyword>
<evidence type="ECO:0000256" key="9">
    <source>
        <dbReference type="ARBA" id="ARBA00023224"/>
    </source>
</evidence>
<keyword evidence="8 10" id="KW-0675">Receptor</keyword>
<proteinExistence type="evidence at transcript level"/>
<feature type="transmembrane region" description="Helical" evidence="10">
    <location>
        <begin position="129"/>
        <end position="148"/>
    </location>
</feature>
<evidence type="ECO:0000256" key="6">
    <source>
        <dbReference type="ARBA" id="ARBA00022989"/>
    </source>
</evidence>
<evidence type="ECO:0000256" key="4">
    <source>
        <dbReference type="ARBA" id="ARBA00022692"/>
    </source>
</evidence>
<evidence type="ECO:0000256" key="8">
    <source>
        <dbReference type="ARBA" id="ARBA00023170"/>
    </source>
</evidence>
<dbReference type="Pfam" id="PF02949">
    <property type="entry name" value="7tm_6"/>
    <property type="match status" value="1"/>
</dbReference>
<evidence type="ECO:0000256" key="7">
    <source>
        <dbReference type="ARBA" id="ARBA00023136"/>
    </source>
</evidence>
<feature type="transmembrane region" description="Helical" evidence="10">
    <location>
        <begin position="37"/>
        <end position="59"/>
    </location>
</feature>
<dbReference type="GO" id="GO:0005549">
    <property type="term" value="F:odorant binding"/>
    <property type="evidence" value="ECO:0007669"/>
    <property type="project" value="InterPro"/>
</dbReference>
<keyword evidence="7 10" id="KW-0472">Membrane</keyword>
<keyword evidence="2" id="KW-1003">Cell membrane</keyword>
<feature type="transmembrane region" description="Helical" evidence="10">
    <location>
        <begin position="71"/>
        <end position="89"/>
    </location>
</feature>
<sequence>MGAYNTDLFYINDFFLKCAAVWPINHKTGIKHVSYKIYQFFVITVTLVLFPTSLFVNVAQNVDNLLTFMEILYPAVIGLLSAAKVYFSFMNCDRIKRVMYSLECNDFHYEKIENFDPCLIMKRAKLRGIITTMTMWCLCQLTLFLTYGSPIVKSFWYYIKDMPIGNVTTFQTLPTRLHPLFQCDTALKYLIACLLQFILFSLYILVIVGFDGLFMNLLNIIGEHMVILQGAFRTIRNRCLLTISGIDLGVDELEERMMIEMKKCIRHLQMIFQCCADTEEIFKYICLIQSTATLLQFCDCLMLLSLTDFRSTEFRMYASYSIAIVTELSLYCWSGNNLTSRAIDIPLGLWESDWLETRKPFKVCMLITMIRLQKPTIFTAGNIVPLLLTTQVSILKAGYSYFTVLSGR</sequence>
<evidence type="ECO:0000256" key="5">
    <source>
        <dbReference type="ARBA" id="ARBA00022725"/>
    </source>
</evidence>
<organism evidence="11">
    <name type="scientific">Protaetia brevitarsis</name>
    <name type="common">White-spotted flower chafer beetle</name>
    <name type="synonym">Liocola brevitarsis</name>
    <dbReference type="NCBI Taxonomy" id="348688"/>
    <lineage>
        <taxon>Eukaryota</taxon>
        <taxon>Metazoa</taxon>
        <taxon>Ecdysozoa</taxon>
        <taxon>Arthropoda</taxon>
        <taxon>Hexapoda</taxon>
        <taxon>Insecta</taxon>
        <taxon>Pterygota</taxon>
        <taxon>Neoptera</taxon>
        <taxon>Endopterygota</taxon>
        <taxon>Coleoptera</taxon>
        <taxon>Polyphaga</taxon>
        <taxon>Scarabaeiformia</taxon>
        <taxon>Scarabaeidae</taxon>
        <taxon>Cetoniinae</taxon>
        <taxon>Protaetia</taxon>
        <taxon>Liocola</taxon>
    </lineage>
</organism>
<keyword evidence="6 10" id="KW-1133">Transmembrane helix</keyword>
<gene>
    <name evidence="11" type="primary">OR20</name>
</gene>
<evidence type="ECO:0000256" key="3">
    <source>
        <dbReference type="ARBA" id="ARBA00022606"/>
    </source>
</evidence>
<comment type="similarity">
    <text evidence="10">Belongs to the insect chemoreceptor superfamily. Heteromeric odorant receptor channel (TC 1.A.69) family.</text>
</comment>
<dbReference type="PANTHER" id="PTHR21137:SF35">
    <property type="entry name" value="ODORANT RECEPTOR 19A-RELATED"/>
    <property type="match status" value="1"/>
</dbReference>
<protein>
    <recommendedName>
        <fullName evidence="10">Odorant receptor</fullName>
    </recommendedName>
</protein>
<dbReference type="GO" id="GO:0007165">
    <property type="term" value="P:signal transduction"/>
    <property type="evidence" value="ECO:0007669"/>
    <property type="project" value="UniProtKB-KW"/>
</dbReference>
<accession>A0A411HR13</accession>
<dbReference type="EMBL" id="MH324853">
    <property type="protein sequence ID" value="QBB72952.1"/>
    <property type="molecule type" value="mRNA"/>
</dbReference>
<dbReference type="GO" id="GO:0005886">
    <property type="term" value="C:plasma membrane"/>
    <property type="evidence" value="ECO:0007669"/>
    <property type="project" value="UniProtKB-SubCell"/>
</dbReference>
<evidence type="ECO:0000313" key="11">
    <source>
        <dbReference type="EMBL" id="QBB72952.1"/>
    </source>
</evidence>
<comment type="caution">
    <text evidence="10">Lacks conserved residue(s) required for the propagation of feature annotation.</text>
</comment>
<evidence type="ECO:0000256" key="10">
    <source>
        <dbReference type="RuleBase" id="RU351113"/>
    </source>
</evidence>
<evidence type="ECO:0000256" key="1">
    <source>
        <dbReference type="ARBA" id="ARBA00004651"/>
    </source>
</evidence>
<comment type="subcellular location">
    <subcellularLocation>
        <location evidence="1 10">Cell membrane</location>
        <topology evidence="1 10">Multi-pass membrane protein</topology>
    </subcellularLocation>
</comment>
<keyword evidence="9 10" id="KW-0807">Transducer</keyword>